<dbReference type="PANTHER" id="PTHR35043:SF9">
    <property type="match status" value="1"/>
</dbReference>
<dbReference type="PANTHER" id="PTHR35043">
    <property type="entry name" value="TRANSCRIPTION FACTOR DOMAIN-CONTAINING PROTEIN"/>
    <property type="match status" value="1"/>
</dbReference>
<evidence type="ECO:0000313" key="3">
    <source>
        <dbReference type="Proteomes" id="UP001310594"/>
    </source>
</evidence>
<accession>A0AAN8A1L7</accession>
<evidence type="ECO:0000313" key="2">
    <source>
        <dbReference type="EMBL" id="KAK5695464.1"/>
    </source>
</evidence>
<keyword evidence="1" id="KW-0812">Transmembrane</keyword>
<name>A0AAN8A1L7_9PEZI</name>
<protein>
    <submittedName>
        <fullName evidence="2">Uncharacterized protein</fullName>
    </submittedName>
</protein>
<reference evidence="2" key="1">
    <citation type="submission" date="2023-08" db="EMBL/GenBank/DDBJ databases">
        <title>Black Yeasts Isolated from many extreme environments.</title>
        <authorList>
            <person name="Coleine C."/>
            <person name="Stajich J.E."/>
            <person name="Selbmann L."/>
        </authorList>
    </citation>
    <scope>NUCLEOTIDE SEQUENCE</scope>
    <source>
        <strain evidence="2">CCFEE 5810</strain>
    </source>
</reference>
<feature type="transmembrane region" description="Helical" evidence="1">
    <location>
        <begin position="20"/>
        <end position="43"/>
    </location>
</feature>
<dbReference type="AlphaFoldDB" id="A0AAN8A1L7"/>
<feature type="transmembrane region" description="Helical" evidence="1">
    <location>
        <begin position="567"/>
        <end position="588"/>
    </location>
</feature>
<dbReference type="EMBL" id="JAVRQU010000014">
    <property type="protein sequence ID" value="KAK5695464.1"/>
    <property type="molecule type" value="Genomic_DNA"/>
</dbReference>
<feature type="transmembrane region" description="Helical" evidence="1">
    <location>
        <begin position="600"/>
        <end position="623"/>
    </location>
</feature>
<evidence type="ECO:0000256" key="1">
    <source>
        <dbReference type="SAM" id="Phobius"/>
    </source>
</evidence>
<feature type="transmembrane region" description="Helical" evidence="1">
    <location>
        <begin position="536"/>
        <end position="555"/>
    </location>
</feature>
<keyword evidence="1" id="KW-1133">Transmembrane helix</keyword>
<comment type="caution">
    <text evidence="2">The sequence shown here is derived from an EMBL/GenBank/DDBJ whole genome shotgun (WGS) entry which is preliminary data.</text>
</comment>
<gene>
    <name evidence="2" type="ORF">LTR97_008972</name>
</gene>
<feature type="transmembrane region" description="Helical" evidence="1">
    <location>
        <begin position="63"/>
        <end position="83"/>
    </location>
</feature>
<sequence length="656" mass="73225">MHLLTPPRRQATSKTGIYSFLYILLTSAFRGASTVISGTTMFNPFGIVTNGTSPWQAEPTFRGTYGILSTCLLTMVLCIWTAVHLNMEDGRNAWIQTARKSGWLIIGLFAPELVAWTAFQQNKDALELTRHMEKVFEQRQTESTFSDLLKRLFCCVAARKGEANGMTAGSYELLENGDLREIKPVNVRRHPWTIVHSHFALMGGFAIDSSVFDHNIVPGNPQRLRLTVEGLKLMAKVDPALLPDISREAIQDKSKASPLAKTIVCLQALWFCVQCITRLVQGLSISLLELNTFAHALCAFVIYGLWWSKPLDVEEPLLLQGQSLERVVAALVMLDIVSTRPLEFSHRFDSEYRLGRSKNALARARLTFVRHLNIDYVDLDYPDDKPVIMASALRDSSGSLRPRSVIPPKEFRLAEFSPFYQHKQKQIPVSAYNAEHNMVLLKSFHDLHGFGIVVKSLEPNAPRPDVSVWLTRGDVRCMKLALKLANENPDLAAAVSRVSAKRDDDNAGTPHLVLRAKNWPSLGTWNSSGVQLHSKAILAGFTLAGVVYGMIHLSAWNAPFPSVSQMWLWRASAITLISSPVFLIIGLMGDYDANESDGDVCSLFCAPFSFAFMVIGVLCYITARAYLVVECFIGLSHLPPDAFLVPQWSRYFPHIM</sequence>
<keyword evidence="1" id="KW-0472">Membrane</keyword>
<organism evidence="2 3">
    <name type="scientific">Elasticomyces elasticus</name>
    <dbReference type="NCBI Taxonomy" id="574655"/>
    <lineage>
        <taxon>Eukaryota</taxon>
        <taxon>Fungi</taxon>
        <taxon>Dikarya</taxon>
        <taxon>Ascomycota</taxon>
        <taxon>Pezizomycotina</taxon>
        <taxon>Dothideomycetes</taxon>
        <taxon>Dothideomycetidae</taxon>
        <taxon>Mycosphaerellales</taxon>
        <taxon>Teratosphaeriaceae</taxon>
        <taxon>Elasticomyces</taxon>
    </lineage>
</organism>
<dbReference type="Proteomes" id="UP001310594">
    <property type="component" value="Unassembled WGS sequence"/>
</dbReference>
<proteinExistence type="predicted"/>